<keyword evidence="9" id="KW-1185">Reference proteome</keyword>
<name>A0ABT9WXD7_9BACI</name>
<feature type="domain" description="RNA polymerase sigma factor 70 region 4 type 2" evidence="7">
    <location>
        <begin position="107"/>
        <end position="156"/>
    </location>
</feature>
<dbReference type="InterPro" id="IPR036388">
    <property type="entry name" value="WH-like_DNA-bd_sf"/>
</dbReference>
<keyword evidence="5" id="KW-0804">Transcription</keyword>
<evidence type="ECO:0000256" key="4">
    <source>
        <dbReference type="ARBA" id="ARBA00023125"/>
    </source>
</evidence>
<evidence type="ECO:0000256" key="5">
    <source>
        <dbReference type="ARBA" id="ARBA00023163"/>
    </source>
</evidence>
<dbReference type="CDD" id="cd06171">
    <property type="entry name" value="Sigma70_r4"/>
    <property type="match status" value="1"/>
</dbReference>
<keyword evidence="2" id="KW-0805">Transcription regulation</keyword>
<proteinExistence type="inferred from homology"/>
<accession>A0ABT9WXD7</accession>
<dbReference type="RefSeq" id="WP_307232083.1">
    <property type="nucleotide sequence ID" value="NZ_JAUSTT010000027.1"/>
</dbReference>
<dbReference type="PANTHER" id="PTHR43133:SF52">
    <property type="entry name" value="ECF RNA POLYMERASE SIGMA FACTOR SIGL"/>
    <property type="match status" value="1"/>
</dbReference>
<dbReference type="Pfam" id="PF04542">
    <property type="entry name" value="Sigma70_r2"/>
    <property type="match status" value="1"/>
</dbReference>
<dbReference type="SUPFAM" id="SSF88659">
    <property type="entry name" value="Sigma3 and sigma4 domains of RNA polymerase sigma factors"/>
    <property type="match status" value="1"/>
</dbReference>
<dbReference type="PANTHER" id="PTHR43133">
    <property type="entry name" value="RNA POLYMERASE ECF-TYPE SIGMA FACTO"/>
    <property type="match status" value="1"/>
</dbReference>
<dbReference type="InterPro" id="IPR014296">
    <property type="entry name" value="RNA_pol_sigma-M_bacilli"/>
</dbReference>
<evidence type="ECO:0000256" key="3">
    <source>
        <dbReference type="ARBA" id="ARBA00023082"/>
    </source>
</evidence>
<evidence type="ECO:0000259" key="7">
    <source>
        <dbReference type="Pfam" id="PF08281"/>
    </source>
</evidence>
<comment type="similarity">
    <text evidence="1">Belongs to the sigma-70 factor family. ECF subfamily.</text>
</comment>
<dbReference type="InterPro" id="IPR039425">
    <property type="entry name" value="RNA_pol_sigma-70-like"/>
</dbReference>
<evidence type="ECO:0000313" key="9">
    <source>
        <dbReference type="Proteomes" id="UP001223586"/>
    </source>
</evidence>
<evidence type="ECO:0000259" key="6">
    <source>
        <dbReference type="Pfam" id="PF04542"/>
    </source>
</evidence>
<dbReference type="SUPFAM" id="SSF88946">
    <property type="entry name" value="Sigma2 domain of RNA polymerase sigma factors"/>
    <property type="match status" value="1"/>
</dbReference>
<dbReference type="NCBIfam" id="TIGR02950">
    <property type="entry name" value="SigM_subfam"/>
    <property type="match status" value="1"/>
</dbReference>
<sequence>MKPDNLDQIYQMYVNDVYRYLYSLCLQHHTAEDLMQETFYRAYLYLENCKDEKVKPWLFRVAYNAFVDFKRKDSRSFTSESEFFDGIGDEETPEYRLLQKERWSEMGQVIMRLPEKQQQAILLYDFHQFSYQEAADILDVRLSYFKVLLFRARQKLREEKERMDRDEQGI</sequence>
<dbReference type="Proteomes" id="UP001223586">
    <property type="component" value="Unassembled WGS sequence"/>
</dbReference>
<dbReference type="InterPro" id="IPR007627">
    <property type="entry name" value="RNA_pol_sigma70_r2"/>
</dbReference>
<dbReference type="Gene3D" id="1.10.10.10">
    <property type="entry name" value="Winged helix-like DNA-binding domain superfamily/Winged helix DNA-binding domain"/>
    <property type="match status" value="1"/>
</dbReference>
<keyword evidence="3" id="KW-0731">Sigma factor</keyword>
<dbReference type="Pfam" id="PF08281">
    <property type="entry name" value="Sigma70_r4_2"/>
    <property type="match status" value="1"/>
</dbReference>
<dbReference type="InterPro" id="IPR013325">
    <property type="entry name" value="RNA_pol_sigma_r2"/>
</dbReference>
<dbReference type="InterPro" id="IPR014284">
    <property type="entry name" value="RNA_pol_sigma-70_dom"/>
</dbReference>
<evidence type="ECO:0000256" key="1">
    <source>
        <dbReference type="ARBA" id="ARBA00010641"/>
    </source>
</evidence>
<keyword evidence="4" id="KW-0238">DNA-binding</keyword>
<organism evidence="8 9">
    <name type="scientific">Bacillus chungangensis</name>
    <dbReference type="NCBI Taxonomy" id="587633"/>
    <lineage>
        <taxon>Bacteria</taxon>
        <taxon>Bacillati</taxon>
        <taxon>Bacillota</taxon>
        <taxon>Bacilli</taxon>
        <taxon>Bacillales</taxon>
        <taxon>Bacillaceae</taxon>
        <taxon>Bacillus</taxon>
    </lineage>
</organism>
<dbReference type="InterPro" id="IPR013324">
    <property type="entry name" value="RNA_pol_sigma_r3/r4-like"/>
</dbReference>
<evidence type="ECO:0000256" key="2">
    <source>
        <dbReference type="ARBA" id="ARBA00023015"/>
    </source>
</evidence>
<gene>
    <name evidence="8" type="ORF">J2S08_003664</name>
</gene>
<dbReference type="Gene3D" id="1.10.1740.10">
    <property type="match status" value="1"/>
</dbReference>
<protein>
    <submittedName>
        <fullName evidence="8">RNA polymerase sigma-70 factor (ECF subfamily)</fullName>
    </submittedName>
</protein>
<reference evidence="8 9" key="1">
    <citation type="submission" date="2023-07" db="EMBL/GenBank/DDBJ databases">
        <title>Genomic Encyclopedia of Type Strains, Phase IV (KMG-IV): sequencing the most valuable type-strain genomes for metagenomic binning, comparative biology and taxonomic classification.</title>
        <authorList>
            <person name="Goeker M."/>
        </authorList>
    </citation>
    <scope>NUCLEOTIDE SEQUENCE [LARGE SCALE GENOMIC DNA]</scope>
    <source>
        <strain evidence="8 9">DSM 23837</strain>
    </source>
</reference>
<dbReference type="EMBL" id="JAUSTT010000027">
    <property type="protein sequence ID" value="MDQ0177783.1"/>
    <property type="molecule type" value="Genomic_DNA"/>
</dbReference>
<dbReference type="InterPro" id="IPR013249">
    <property type="entry name" value="RNA_pol_sigma70_r4_t2"/>
</dbReference>
<feature type="domain" description="RNA polymerase sigma-70 region 2" evidence="6">
    <location>
        <begin position="9"/>
        <end position="75"/>
    </location>
</feature>
<dbReference type="NCBIfam" id="TIGR02937">
    <property type="entry name" value="sigma70-ECF"/>
    <property type="match status" value="1"/>
</dbReference>
<evidence type="ECO:0000313" key="8">
    <source>
        <dbReference type="EMBL" id="MDQ0177783.1"/>
    </source>
</evidence>
<comment type="caution">
    <text evidence="8">The sequence shown here is derived from an EMBL/GenBank/DDBJ whole genome shotgun (WGS) entry which is preliminary data.</text>
</comment>